<evidence type="ECO:0000313" key="2">
    <source>
        <dbReference type="EMBL" id="KIJ42751.1"/>
    </source>
</evidence>
<evidence type="ECO:0000313" key="3">
    <source>
        <dbReference type="Proteomes" id="UP000054279"/>
    </source>
</evidence>
<dbReference type="AlphaFoldDB" id="A0A0C9VWM4"/>
<dbReference type="OrthoDB" id="3269005at2759"/>
<feature type="region of interest" description="Disordered" evidence="1">
    <location>
        <begin position="342"/>
        <end position="363"/>
    </location>
</feature>
<protein>
    <submittedName>
        <fullName evidence="2">Uncharacterized protein</fullName>
    </submittedName>
</protein>
<sequence length="408" mass="45061">MNINWAEQHDLTWRMLSTIQDSPIFLQAFGFDTGSENVNSGGKQTAELYRELARKVLVEDIDGTWAVADITKLGTAARNRINVLKKRYGALRKQLGDTGHSLIDTDMEDSITAGSTISNVWDKIQVDFPWYKELNKMLRTSPVYVKDAASNSDSPVDVSVLGMVVKRRGKGRKHTGEDEGEYIIEEEEEEENDISSEIGQLDSDGERAAVNEISDGEEDQVEGQTGSPGFDTPKSALAEGAKSASTNTPNITRKSRPTILDRAAEIAQAQRVSYAENLHKNNIAREKRKRMEGDTAIKLRKLELDHQMSMMKMWLEITHQHALELARLQLVLGSRAGALATTSTLGSQSTSSPTSLGDPQGQEIDFSQLSSLGDPQDQENIFSQFSTNSALDTTYDFGSEASFGNHRL</sequence>
<feature type="compositionally biased region" description="Low complexity" evidence="1">
    <location>
        <begin position="342"/>
        <end position="355"/>
    </location>
</feature>
<gene>
    <name evidence="2" type="ORF">M422DRAFT_48141</name>
</gene>
<reference evidence="2 3" key="1">
    <citation type="submission" date="2014-06" db="EMBL/GenBank/DDBJ databases">
        <title>Evolutionary Origins and Diversification of the Mycorrhizal Mutualists.</title>
        <authorList>
            <consortium name="DOE Joint Genome Institute"/>
            <consortium name="Mycorrhizal Genomics Consortium"/>
            <person name="Kohler A."/>
            <person name="Kuo A."/>
            <person name="Nagy L.G."/>
            <person name="Floudas D."/>
            <person name="Copeland A."/>
            <person name="Barry K.W."/>
            <person name="Cichocki N."/>
            <person name="Veneault-Fourrey C."/>
            <person name="LaButti K."/>
            <person name="Lindquist E.A."/>
            <person name="Lipzen A."/>
            <person name="Lundell T."/>
            <person name="Morin E."/>
            <person name="Murat C."/>
            <person name="Riley R."/>
            <person name="Ohm R."/>
            <person name="Sun H."/>
            <person name="Tunlid A."/>
            <person name="Henrissat B."/>
            <person name="Grigoriev I.V."/>
            <person name="Hibbett D.S."/>
            <person name="Martin F."/>
        </authorList>
    </citation>
    <scope>NUCLEOTIDE SEQUENCE [LARGE SCALE GENOMIC DNA]</scope>
    <source>
        <strain evidence="2 3">SS14</strain>
    </source>
</reference>
<feature type="region of interest" description="Disordered" evidence="1">
    <location>
        <begin position="168"/>
        <end position="256"/>
    </location>
</feature>
<proteinExistence type="predicted"/>
<evidence type="ECO:0000256" key="1">
    <source>
        <dbReference type="SAM" id="MobiDB-lite"/>
    </source>
</evidence>
<dbReference type="Proteomes" id="UP000054279">
    <property type="component" value="Unassembled WGS sequence"/>
</dbReference>
<keyword evidence="3" id="KW-1185">Reference proteome</keyword>
<name>A0A0C9VWM4_SPHS4</name>
<organism evidence="2 3">
    <name type="scientific">Sphaerobolus stellatus (strain SS14)</name>
    <dbReference type="NCBI Taxonomy" id="990650"/>
    <lineage>
        <taxon>Eukaryota</taxon>
        <taxon>Fungi</taxon>
        <taxon>Dikarya</taxon>
        <taxon>Basidiomycota</taxon>
        <taxon>Agaricomycotina</taxon>
        <taxon>Agaricomycetes</taxon>
        <taxon>Phallomycetidae</taxon>
        <taxon>Geastrales</taxon>
        <taxon>Sphaerobolaceae</taxon>
        <taxon>Sphaerobolus</taxon>
    </lineage>
</organism>
<feature type="compositionally biased region" description="Acidic residues" evidence="1">
    <location>
        <begin position="178"/>
        <end position="194"/>
    </location>
</feature>
<dbReference type="HOGENOM" id="CLU_608553_0_0_1"/>
<feature type="compositionally biased region" description="Polar residues" evidence="1">
    <location>
        <begin position="243"/>
        <end position="252"/>
    </location>
</feature>
<accession>A0A0C9VWM4</accession>
<dbReference type="EMBL" id="KN837128">
    <property type="protein sequence ID" value="KIJ42751.1"/>
    <property type="molecule type" value="Genomic_DNA"/>
</dbReference>